<dbReference type="EMBL" id="JBHTNH010000029">
    <property type="protein sequence ID" value="MFD1363168.1"/>
    <property type="molecule type" value="Genomic_DNA"/>
</dbReference>
<dbReference type="RefSeq" id="WP_382402417.1">
    <property type="nucleotide sequence ID" value="NZ_JBHTNH010000029.1"/>
</dbReference>
<reference evidence="3" key="1">
    <citation type="journal article" date="2019" name="Int. J. Syst. Evol. Microbiol.">
        <title>The Global Catalogue of Microorganisms (GCM) 10K type strain sequencing project: providing services to taxonomists for standard genome sequencing and annotation.</title>
        <authorList>
            <consortium name="The Broad Institute Genomics Platform"/>
            <consortium name="The Broad Institute Genome Sequencing Center for Infectious Disease"/>
            <person name="Wu L."/>
            <person name="Ma J."/>
        </authorList>
    </citation>
    <scope>NUCLEOTIDE SEQUENCE [LARGE SCALE GENOMIC DNA]</scope>
    <source>
        <strain evidence="3">CCUG 54822</strain>
    </source>
</reference>
<evidence type="ECO:0000313" key="2">
    <source>
        <dbReference type="EMBL" id="MFD1363168.1"/>
    </source>
</evidence>
<evidence type="ECO:0000313" key="3">
    <source>
        <dbReference type="Proteomes" id="UP001597178"/>
    </source>
</evidence>
<name>A0ABW3ZY91_9BACI</name>
<keyword evidence="3" id="KW-1185">Reference proteome</keyword>
<proteinExistence type="predicted"/>
<dbReference type="Proteomes" id="UP001597178">
    <property type="component" value="Unassembled WGS sequence"/>
</dbReference>
<evidence type="ECO:0000256" key="1">
    <source>
        <dbReference type="SAM" id="MobiDB-lite"/>
    </source>
</evidence>
<organism evidence="2 3">
    <name type="scientific">Lentibacillus salinarum</name>
    <dbReference type="NCBI Taxonomy" id="446820"/>
    <lineage>
        <taxon>Bacteria</taxon>
        <taxon>Bacillati</taxon>
        <taxon>Bacillota</taxon>
        <taxon>Bacilli</taxon>
        <taxon>Bacillales</taxon>
        <taxon>Bacillaceae</taxon>
        <taxon>Lentibacillus</taxon>
    </lineage>
</organism>
<feature type="region of interest" description="Disordered" evidence="1">
    <location>
        <begin position="1"/>
        <end position="21"/>
    </location>
</feature>
<protein>
    <submittedName>
        <fullName evidence="2">Uncharacterized protein</fullName>
    </submittedName>
</protein>
<sequence length="88" mass="10876">MNNIKVNPLQEELENEPSNDDWGWTEDTHRRLIEGECAFYIEGHFEWWDNWLRMIISLRKRGWSKQELREVLDLENNGIIYWTEFYEV</sequence>
<comment type="caution">
    <text evidence="2">The sequence shown here is derived from an EMBL/GenBank/DDBJ whole genome shotgun (WGS) entry which is preliminary data.</text>
</comment>
<accession>A0ABW3ZY91</accession>
<gene>
    <name evidence="2" type="ORF">ACFQ4A_16080</name>
</gene>